<feature type="domain" description="Sporulation protein YpeB N-terminal" evidence="2">
    <location>
        <begin position="30"/>
        <end position="167"/>
    </location>
</feature>
<dbReference type="Proteomes" id="UP000028123">
    <property type="component" value="Unassembled WGS sequence"/>
</dbReference>
<keyword evidence="4" id="KW-1185">Reference proteome</keyword>
<dbReference type="AlphaFoldDB" id="A0A081P5Z7"/>
<sequence>MYKRLSSVMFPILLVALIGTGVWGYLEHQEKNAVLIKAENHYQRAFHDLSFHVDKLHTELGNTLAVNSTSQDAYKKGLVNVWRITSEAQNEISQLPLTMLPFNKTEEFLANISNFAYRAAVRDLSKSPLDGNEMKTLNTLYEHAAEISKDLRGVQSKVISNNLRWMDVELALATQKEPHDNVIVDGFATVDKKVQEYPEINWSPAVMSMYQKRDMHMLSGPEVNADEIKQKAAQFLGIQDPSGLQVVENGPGTEYQSFSVTAPKQGTADGAHLDYSKKGGQLLWFAASRNVPEKKLDLRQARDIGAQFLDEHGYKNMTAVSYDEHGNVAHMTYATRTNNVINYMEKIAVQVAMDNGEVTGLEATDYVYGKKDRQIKAPKLTADEARKVLNTEFKADSVNQALIKNDIDEEVLCYQYIGRVNGGLYRIYVNAETGAEEKIDRLGAEEATAVTPT</sequence>
<dbReference type="RefSeq" id="WP_036680728.1">
    <property type="nucleotide sequence ID" value="NZ_FYEP01000018.1"/>
</dbReference>
<dbReference type="Pfam" id="PF14620">
    <property type="entry name" value="YPEB_PepSY1-2"/>
    <property type="match status" value="1"/>
</dbReference>
<evidence type="ECO:0000313" key="4">
    <source>
        <dbReference type="Proteomes" id="UP000028123"/>
    </source>
</evidence>
<accession>A0A081P5Z7</accession>
<dbReference type="Pfam" id="PF20769">
    <property type="entry name" value="YPEB_N"/>
    <property type="match status" value="1"/>
</dbReference>
<reference evidence="3 4" key="1">
    <citation type="submission" date="2014-06" db="EMBL/GenBank/DDBJ databases">
        <title>Draft genome sequence of Paenibacillus sp. MSt1.</title>
        <authorList>
            <person name="Aw Y.K."/>
            <person name="Ong K.S."/>
            <person name="Gan H.M."/>
            <person name="Lee S.M."/>
        </authorList>
    </citation>
    <scope>NUCLEOTIDE SEQUENCE [LARGE SCALE GENOMIC DNA]</scope>
    <source>
        <strain evidence="3 4">MSt1</strain>
    </source>
</reference>
<name>A0A081P5Z7_9BACL</name>
<dbReference type="NCBIfam" id="TIGR02889">
    <property type="entry name" value="spore_YpeB"/>
    <property type="match status" value="1"/>
</dbReference>
<proteinExistence type="predicted"/>
<dbReference type="InterPro" id="IPR014239">
    <property type="entry name" value="YpeB_PepSY1-2"/>
</dbReference>
<dbReference type="InterPro" id="IPR048402">
    <property type="entry name" value="YpeB_N"/>
</dbReference>
<evidence type="ECO:0000259" key="2">
    <source>
        <dbReference type="Pfam" id="PF20769"/>
    </source>
</evidence>
<gene>
    <name evidence="3" type="ORF">ET33_36690</name>
</gene>
<dbReference type="GO" id="GO:0009847">
    <property type="term" value="P:spore germination"/>
    <property type="evidence" value="ECO:0007669"/>
    <property type="project" value="InterPro"/>
</dbReference>
<evidence type="ECO:0000313" key="3">
    <source>
        <dbReference type="EMBL" id="KEQ26120.1"/>
    </source>
</evidence>
<comment type="caution">
    <text evidence="3">The sequence shown here is derived from an EMBL/GenBank/DDBJ whole genome shotgun (WGS) entry which is preliminary data.</text>
</comment>
<organism evidence="3 4">
    <name type="scientific">Paenibacillus tyrfis</name>
    <dbReference type="NCBI Taxonomy" id="1501230"/>
    <lineage>
        <taxon>Bacteria</taxon>
        <taxon>Bacillati</taxon>
        <taxon>Bacillota</taxon>
        <taxon>Bacilli</taxon>
        <taxon>Bacillales</taxon>
        <taxon>Paenibacillaceae</taxon>
        <taxon>Paenibacillus</taxon>
    </lineage>
</organism>
<protein>
    <submittedName>
        <fullName evidence="3">Sporulation protein</fullName>
    </submittedName>
</protein>
<dbReference type="eggNOG" id="COG2959">
    <property type="taxonomic scope" value="Bacteria"/>
</dbReference>
<evidence type="ECO:0000259" key="1">
    <source>
        <dbReference type="Pfam" id="PF14620"/>
    </source>
</evidence>
<dbReference type="OrthoDB" id="2372097at2"/>
<dbReference type="EMBL" id="JNVM01000008">
    <property type="protein sequence ID" value="KEQ26120.1"/>
    <property type="molecule type" value="Genomic_DNA"/>
</dbReference>
<feature type="domain" description="Sporulation protein YpeB PepSY1 and PepSY2" evidence="1">
    <location>
        <begin position="185"/>
        <end position="375"/>
    </location>
</feature>